<dbReference type="EMBL" id="OY731408">
    <property type="protein sequence ID" value="CAJ1978670.1"/>
    <property type="molecule type" value="Genomic_DNA"/>
</dbReference>
<sequence length="71" mass="7906">MDMNDLKGKRQCSSNCGNLCPPATPKYHSPVCSLSQAVLMIQGYGQQVAGHNWATCWIRSKRIVLLHDLMC</sequence>
<gene>
    <name evidence="1" type="ORF">AYBTSS11_LOCUS30867</name>
</gene>
<evidence type="ECO:0000313" key="1">
    <source>
        <dbReference type="EMBL" id="CAJ1978670.1"/>
    </source>
</evidence>
<dbReference type="AlphaFoldDB" id="A0AA86W6A7"/>
<protein>
    <submittedName>
        <fullName evidence="1">Uncharacterized protein</fullName>
    </submittedName>
</protein>
<proteinExistence type="predicted"/>
<accession>A0AA86W6A7</accession>
<name>A0AA86W6A7_9FABA</name>
<evidence type="ECO:0000313" key="2">
    <source>
        <dbReference type="Proteomes" id="UP001189624"/>
    </source>
</evidence>
<organism evidence="1 2">
    <name type="scientific">Sphenostylis stenocarpa</name>
    <dbReference type="NCBI Taxonomy" id="92480"/>
    <lineage>
        <taxon>Eukaryota</taxon>
        <taxon>Viridiplantae</taxon>
        <taxon>Streptophyta</taxon>
        <taxon>Embryophyta</taxon>
        <taxon>Tracheophyta</taxon>
        <taxon>Spermatophyta</taxon>
        <taxon>Magnoliopsida</taxon>
        <taxon>eudicotyledons</taxon>
        <taxon>Gunneridae</taxon>
        <taxon>Pentapetalae</taxon>
        <taxon>rosids</taxon>
        <taxon>fabids</taxon>
        <taxon>Fabales</taxon>
        <taxon>Fabaceae</taxon>
        <taxon>Papilionoideae</taxon>
        <taxon>50 kb inversion clade</taxon>
        <taxon>NPAAA clade</taxon>
        <taxon>indigoferoid/millettioid clade</taxon>
        <taxon>Phaseoleae</taxon>
        <taxon>Sphenostylis</taxon>
    </lineage>
</organism>
<dbReference type="Gramene" id="rna-AYBTSS11_LOCUS30867">
    <property type="protein sequence ID" value="CAJ1978670.1"/>
    <property type="gene ID" value="gene-AYBTSS11_LOCUS30867"/>
</dbReference>
<dbReference type="Proteomes" id="UP001189624">
    <property type="component" value="Chromosome 11"/>
</dbReference>
<keyword evidence="2" id="KW-1185">Reference proteome</keyword>
<reference evidence="1" key="1">
    <citation type="submission" date="2023-10" db="EMBL/GenBank/DDBJ databases">
        <authorList>
            <person name="Domelevo Entfellner J.-B."/>
        </authorList>
    </citation>
    <scope>NUCLEOTIDE SEQUENCE</scope>
</reference>